<organism evidence="4 5">
    <name type="scientific">Nocardiopsis algeriensis</name>
    <dbReference type="NCBI Taxonomy" id="1478215"/>
    <lineage>
        <taxon>Bacteria</taxon>
        <taxon>Bacillati</taxon>
        <taxon>Actinomycetota</taxon>
        <taxon>Actinomycetes</taxon>
        <taxon>Streptosporangiales</taxon>
        <taxon>Nocardiopsidaceae</taxon>
        <taxon>Nocardiopsis</taxon>
    </lineage>
</organism>
<dbReference type="InterPro" id="IPR000868">
    <property type="entry name" value="Isochorismatase-like_dom"/>
</dbReference>
<dbReference type="SUPFAM" id="SSF52499">
    <property type="entry name" value="Isochorismatase-like hydrolases"/>
    <property type="match status" value="1"/>
</dbReference>
<feature type="region of interest" description="Disordered" evidence="2">
    <location>
        <begin position="1"/>
        <end position="20"/>
    </location>
</feature>
<dbReference type="PANTHER" id="PTHR43540">
    <property type="entry name" value="PEROXYUREIDOACRYLATE/UREIDOACRYLATE AMIDOHYDROLASE-RELATED"/>
    <property type="match status" value="1"/>
</dbReference>
<dbReference type="InterPro" id="IPR050272">
    <property type="entry name" value="Isochorismatase-like_hydrls"/>
</dbReference>
<dbReference type="EC" id="3.5.1.110" evidence="4"/>
<keyword evidence="5" id="KW-1185">Reference proteome</keyword>
<feature type="domain" description="Isochorismatase-like" evidence="3">
    <location>
        <begin position="22"/>
        <end position="211"/>
    </location>
</feature>
<dbReference type="CDD" id="cd00431">
    <property type="entry name" value="cysteine_hydrolases"/>
    <property type="match status" value="1"/>
</dbReference>
<proteinExistence type="predicted"/>
<dbReference type="AlphaFoldDB" id="A0A841J034"/>
<evidence type="ECO:0000259" key="3">
    <source>
        <dbReference type="Pfam" id="PF00857"/>
    </source>
</evidence>
<protein>
    <submittedName>
        <fullName evidence="4">Ureidoacrylate peracid hydrolase</fullName>
        <ecNumber evidence="4">3.5.1.110</ecNumber>
    </submittedName>
</protein>
<dbReference type="InterPro" id="IPR036380">
    <property type="entry name" value="Isochorismatase-like_sf"/>
</dbReference>
<gene>
    <name evidence="4" type="ORF">FHS13_003847</name>
</gene>
<name>A0A841J034_9ACTN</name>
<comment type="caution">
    <text evidence="4">The sequence shown here is derived from an EMBL/GenBank/DDBJ whole genome shotgun (WGS) entry which is preliminary data.</text>
</comment>
<evidence type="ECO:0000256" key="1">
    <source>
        <dbReference type="ARBA" id="ARBA00022801"/>
    </source>
</evidence>
<evidence type="ECO:0000256" key="2">
    <source>
        <dbReference type="SAM" id="MobiDB-lite"/>
    </source>
</evidence>
<dbReference type="EMBL" id="JACHJO010000012">
    <property type="protein sequence ID" value="MBB6121868.1"/>
    <property type="molecule type" value="Genomic_DNA"/>
</dbReference>
<dbReference type="RefSeq" id="WP_184293312.1">
    <property type="nucleotide sequence ID" value="NZ_JACHJO010000012.1"/>
</dbReference>
<dbReference type="Pfam" id="PF00857">
    <property type="entry name" value="Isochorismatase"/>
    <property type="match status" value="1"/>
</dbReference>
<reference evidence="4 5" key="1">
    <citation type="submission" date="2020-08" db="EMBL/GenBank/DDBJ databases">
        <title>Genomic Encyclopedia of Type Strains, Phase III (KMG-III): the genomes of soil and plant-associated and newly described type strains.</title>
        <authorList>
            <person name="Whitman W."/>
        </authorList>
    </citation>
    <scope>NUCLEOTIDE SEQUENCE [LARGE SCALE GENOMIC DNA]</scope>
    <source>
        <strain evidence="4 5">CECT 8712</strain>
    </source>
</reference>
<keyword evidence="1 4" id="KW-0378">Hydrolase</keyword>
<evidence type="ECO:0000313" key="5">
    <source>
        <dbReference type="Proteomes" id="UP000536604"/>
    </source>
</evidence>
<dbReference type="Proteomes" id="UP000536604">
    <property type="component" value="Unassembled WGS sequence"/>
</dbReference>
<accession>A0A841J034</accession>
<dbReference type="Gene3D" id="3.40.50.850">
    <property type="entry name" value="Isochorismatase-like"/>
    <property type="match status" value="1"/>
</dbReference>
<sequence>MTEHISDVTGRPRPVPGPPGEAALVVVDVQRDFADPAHLPWLSPADRDRVLAAVERTADLVGRARAAGVPVVWVRLEQDLAEPWGSSRWHRGLLDADPDTLLSREPCVAGTSGAEWFGVEPEPEEPVVAKRRYSGFHGTDLERVLHGIGATWVTVCGLTADCCVDSTARDAFQLGFRVVVAADATASYEEDRHSSAMRALALHAAVVAGSEETAAAWTAPSSDRG</sequence>
<dbReference type="GO" id="GO:0016787">
    <property type="term" value="F:hydrolase activity"/>
    <property type="evidence" value="ECO:0007669"/>
    <property type="project" value="UniProtKB-KW"/>
</dbReference>
<evidence type="ECO:0000313" key="4">
    <source>
        <dbReference type="EMBL" id="MBB6121868.1"/>
    </source>
</evidence>